<sequence length="153" mass="15910">MKHKLLTAGVTLVVATTLSGCSLFYPNPGPTPTPTKTETPTPTPTPTPTVDPNLKPVDIHIIDASAFRGNGTVDVIAEALAIMEDNGKCTLVVSQGSVSETVTVKAESNVNSTQCFPMSVPLTGFKDGKLSYRVTYVSPLSGGESTSGTISIQ</sequence>
<evidence type="ECO:0000313" key="2">
    <source>
        <dbReference type="EMBL" id="CAB4542086.1"/>
    </source>
</evidence>
<dbReference type="PROSITE" id="PS51257">
    <property type="entry name" value="PROKAR_LIPOPROTEIN"/>
    <property type="match status" value="1"/>
</dbReference>
<accession>A0A6J6BSX3</accession>
<feature type="region of interest" description="Disordered" evidence="1">
    <location>
        <begin position="26"/>
        <end position="51"/>
    </location>
</feature>
<name>A0A6J6BSX3_9ZZZZ</name>
<gene>
    <name evidence="2" type="ORF">UFOPK1433_00562</name>
    <name evidence="3" type="ORF">UFOPK1843_00251</name>
</gene>
<reference evidence="2" key="1">
    <citation type="submission" date="2020-05" db="EMBL/GenBank/DDBJ databases">
        <authorList>
            <person name="Chiriac C."/>
            <person name="Salcher M."/>
            <person name="Ghai R."/>
            <person name="Kavagutti S V."/>
        </authorList>
    </citation>
    <scope>NUCLEOTIDE SEQUENCE</scope>
</reference>
<protein>
    <submittedName>
        <fullName evidence="2">Unannotated protein</fullName>
    </submittedName>
</protein>
<evidence type="ECO:0000313" key="3">
    <source>
        <dbReference type="EMBL" id="CAB4602475.1"/>
    </source>
</evidence>
<dbReference type="AlphaFoldDB" id="A0A6J6BSX3"/>
<proteinExistence type="predicted"/>
<dbReference type="EMBL" id="CAEZUR010000012">
    <property type="protein sequence ID" value="CAB4602475.1"/>
    <property type="molecule type" value="Genomic_DNA"/>
</dbReference>
<evidence type="ECO:0000256" key="1">
    <source>
        <dbReference type="SAM" id="MobiDB-lite"/>
    </source>
</evidence>
<dbReference type="EMBL" id="CAEZSN010000051">
    <property type="protein sequence ID" value="CAB4542086.1"/>
    <property type="molecule type" value="Genomic_DNA"/>
</dbReference>
<organism evidence="2">
    <name type="scientific">freshwater metagenome</name>
    <dbReference type="NCBI Taxonomy" id="449393"/>
    <lineage>
        <taxon>unclassified sequences</taxon>
        <taxon>metagenomes</taxon>
        <taxon>ecological metagenomes</taxon>
    </lineage>
</organism>